<dbReference type="STRING" id="200991.AUC31_12450"/>
<feature type="region of interest" description="Disordered" evidence="3">
    <location>
        <begin position="29"/>
        <end position="56"/>
    </location>
</feature>
<dbReference type="KEGG" id="prt:AUC31_12450"/>
<keyword evidence="5" id="KW-1185">Reference proteome</keyword>
<accession>A0A0U2ZFE7</accession>
<dbReference type="InterPro" id="IPR013783">
    <property type="entry name" value="Ig-like_fold"/>
</dbReference>
<dbReference type="SUPFAM" id="SSF63817">
    <property type="entry name" value="Sortase"/>
    <property type="match status" value="1"/>
</dbReference>
<dbReference type="Gene3D" id="2.60.40.10">
    <property type="entry name" value="Immunoglobulins"/>
    <property type="match status" value="1"/>
</dbReference>
<organism evidence="4 5">
    <name type="scientific">Planococcus rifietoensis</name>
    <dbReference type="NCBI Taxonomy" id="200991"/>
    <lineage>
        <taxon>Bacteria</taxon>
        <taxon>Bacillati</taxon>
        <taxon>Bacillota</taxon>
        <taxon>Bacilli</taxon>
        <taxon>Bacillales</taxon>
        <taxon>Caryophanaceae</taxon>
        <taxon>Planococcus</taxon>
    </lineage>
</organism>
<dbReference type="Proteomes" id="UP000067683">
    <property type="component" value="Chromosome"/>
</dbReference>
<evidence type="ECO:0000256" key="1">
    <source>
        <dbReference type="ARBA" id="ARBA00022801"/>
    </source>
</evidence>
<dbReference type="InterPro" id="IPR042001">
    <property type="entry name" value="Sortase_F"/>
</dbReference>
<dbReference type="InterPro" id="IPR023365">
    <property type="entry name" value="Sortase_dom-sf"/>
</dbReference>
<dbReference type="InterPro" id="IPR005754">
    <property type="entry name" value="Sortase"/>
</dbReference>
<feature type="active site" description="Acyl-thioester intermediate" evidence="2">
    <location>
        <position position="213"/>
    </location>
</feature>
<protein>
    <submittedName>
        <fullName evidence="4">Peptidase C60</fullName>
    </submittedName>
</protein>
<dbReference type="GO" id="GO:0016787">
    <property type="term" value="F:hydrolase activity"/>
    <property type="evidence" value="ECO:0007669"/>
    <property type="project" value="UniProtKB-KW"/>
</dbReference>
<feature type="active site" description="Proton donor/acceptor" evidence="2">
    <location>
        <position position="147"/>
    </location>
</feature>
<sequence>MRQYLIMGLATALCITLFFILDPLNGNNPEKPETKQQETVQTAAKPAEQKTPSERLDTQYKDKIAEFPVRPAQQEKLSELRQERLDNLEGMKPARISIPSIGVDAAIEETGVLDNGEMGVPEDVDQVGWFEPGFKAGAEGNAVLAGHVDSLTGPAVFYELDQLEKGDQFTLTDADGREMVFEVRGTSSYITDEAPVEEIFGRSDQRMVNLITCTGDFNRDIGSHEERLVVSAELISDSAMKEQAPDAPDNLKLTASSLSWHAVRDDAVIGYRVYEEDLESGESEQLATVSLFERKSIPLEADESKRYYVVAVNVDLKESKKAYIPEE</sequence>
<evidence type="ECO:0000256" key="2">
    <source>
        <dbReference type="PIRSR" id="PIRSR605754-1"/>
    </source>
</evidence>
<dbReference type="AlphaFoldDB" id="A0A0U2ZFE7"/>
<dbReference type="CDD" id="cd05829">
    <property type="entry name" value="Sortase_F"/>
    <property type="match status" value="1"/>
</dbReference>
<feature type="compositionally biased region" description="Basic and acidic residues" evidence="3">
    <location>
        <begin position="47"/>
        <end position="56"/>
    </location>
</feature>
<evidence type="ECO:0000256" key="3">
    <source>
        <dbReference type="SAM" id="MobiDB-lite"/>
    </source>
</evidence>
<dbReference type="RefSeq" id="WP_058382660.1">
    <property type="nucleotide sequence ID" value="NZ_CP013659.2"/>
</dbReference>
<dbReference type="Pfam" id="PF04203">
    <property type="entry name" value="Sortase"/>
    <property type="match status" value="1"/>
</dbReference>
<evidence type="ECO:0000313" key="5">
    <source>
        <dbReference type="Proteomes" id="UP000067683"/>
    </source>
</evidence>
<reference evidence="4" key="1">
    <citation type="submission" date="2016-01" db="EMBL/GenBank/DDBJ databases">
        <title>Complete genome of Planococcus rifietoensis type strain M8.</title>
        <authorList>
            <person name="See-Too W.S."/>
        </authorList>
    </citation>
    <scope>NUCLEOTIDE SEQUENCE [LARGE SCALE GENOMIC DNA]</scope>
    <source>
        <strain evidence="4">M8</strain>
    </source>
</reference>
<dbReference type="OrthoDB" id="525039at2"/>
<name>A0A0U2ZFE7_9BACL</name>
<dbReference type="EMBL" id="CP013659">
    <property type="protein sequence ID" value="ALS75957.1"/>
    <property type="molecule type" value="Genomic_DNA"/>
</dbReference>
<evidence type="ECO:0000313" key="4">
    <source>
        <dbReference type="EMBL" id="ALS75957.1"/>
    </source>
</evidence>
<gene>
    <name evidence="4" type="ORF">AUC31_12450</name>
</gene>
<keyword evidence="1" id="KW-0378">Hydrolase</keyword>
<proteinExistence type="predicted"/>
<dbReference type="Gene3D" id="2.40.260.10">
    <property type="entry name" value="Sortase"/>
    <property type="match status" value="1"/>
</dbReference>